<evidence type="ECO:0000313" key="1">
    <source>
        <dbReference type="EMBL" id="OKY93252.1"/>
    </source>
</evidence>
<gene>
    <name evidence="1" type="ORF">BHV66_09750</name>
</gene>
<dbReference type="Proteomes" id="UP000187417">
    <property type="component" value="Unassembled WGS sequence"/>
</dbReference>
<accession>A0A1Q6F3E4</accession>
<sequence>MNIVLYGVPAETAGRIADRYGLKVINSPDKFDASGTMVLVPSINAPRYLLAFYNAMLRHEDDVDAVIICGADSCEAVSTVQYCTPLGKFFTLNGDLDGEELVSELCLLLDSLFAEGNQINF</sequence>
<comment type="caution">
    <text evidence="1">The sequence shown here is derived from an EMBL/GenBank/DDBJ whole genome shotgun (WGS) entry which is preliminary data.</text>
</comment>
<proteinExistence type="predicted"/>
<dbReference type="RefSeq" id="WP_014775869.1">
    <property type="nucleotide sequence ID" value="NZ_DAIMPA010000052.1"/>
</dbReference>
<dbReference type="STRING" id="28117.BHV66_09750"/>
<dbReference type="AlphaFoldDB" id="A0A1Q6F3E4"/>
<evidence type="ECO:0000313" key="2">
    <source>
        <dbReference type="Proteomes" id="UP000187417"/>
    </source>
</evidence>
<organism evidence="1 2">
    <name type="scientific">Alistipes putredinis</name>
    <dbReference type="NCBI Taxonomy" id="28117"/>
    <lineage>
        <taxon>Bacteria</taxon>
        <taxon>Pseudomonadati</taxon>
        <taxon>Bacteroidota</taxon>
        <taxon>Bacteroidia</taxon>
        <taxon>Bacteroidales</taxon>
        <taxon>Rikenellaceae</taxon>
        <taxon>Alistipes</taxon>
    </lineage>
</organism>
<protein>
    <submittedName>
        <fullName evidence="1">Uncharacterized protein</fullName>
    </submittedName>
</protein>
<reference evidence="1 2" key="1">
    <citation type="journal article" date="2016" name="Nat. Biotechnol.">
        <title>Measurement of bacterial replication rates in microbial communities.</title>
        <authorList>
            <person name="Brown C.T."/>
            <person name="Olm M.R."/>
            <person name="Thomas B.C."/>
            <person name="Banfield J.F."/>
        </authorList>
    </citation>
    <scope>NUCLEOTIDE SEQUENCE [LARGE SCALE GENOMIC DNA]</scope>
    <source>
        <strain evidence="1">CAG:67_53_122</strain>
    </source>
</reference>
<dbReference type="EMBL" id="MNQH01000041">
    <property type="protein sequence ID" value="OKY93252.1"/>
    <property type="molecule type" value="Genomic_DNA"/>
</dbReference>
<name>A0A1Q6F3E4_9BACT</name>
<dbReference type="GeneID" id="92758651"/>